<accession>A0A9P3FXJ9</accession>
<keyword evidence="2" id="KW-0472">Membrane</keyword>
<feature type="transmembrane region" description="Helical" evidence="2">
    <location>
        <begin position="93"/>
        <end position="114"/>
    </location>
</feature>
<gene>
    <name evidence="3" type="ORF">PsYK624_001650</name>
</gene>
<dbReference type="Proteomes" id="UP000703269">
    <property type="component" value="Unassembled WGS sequence"/>
</dbReference>
<comment type="caution">
    <text evidence="3">The sequence shown here is derived from an EMBL/GenBank/DDBJ whole genome shotgun (WGS) entry which is preliminary data.</text>
</comment>
<feature type="transmembrane region" description="Helical" evidence="2">
    <location>
        <begin position="175"/>
        <end position="202"/>
    </location>
</feature>
<feature type="transmembrane region" description="Helical" evidence="2">
    <location>
        <begin position="214"/>
        <end position="232"/>
    </location>
</feature>
<feature type="region of interest" description="Disordered" evidence="1">
    <location>
        <begin position="1"/>
        <end position="27"/>
    </location>
</feature>
<evidence type="ECO:0000256" key="2">
    <source>
        <dbReference type="SAM" id="Phobius"/>
    </source>
</evidence>
<reference evidence="3 4" key="1">
    <citation type="submission" date="2021-08" db="EMBL/GenBank/DDBJ databases">
        <title>Draft Genome Sequence of Phanerochaete sordida strain YK-624.</title>
        <authorList>
            <person name="Mori T."/>
            <person name="Dohra H."/>
            <person name="Suzuki T."/>
            <person name="Kawagishi H."/>
            <person name="Hirai H."/>
        </authorList>
    </citation>
    <scope>NUCLEOTIDE SEQUENCE [LARGE SCALE GENOMIC DNA]</scope>
    <source>
        <strain evidence="3 4">YK-624</strain>
    </source>
</reference>
<name>A0A9P3FXJ9_9APHY</name>
<dbReference type="EMBL" id="BPQB01000001">
    <property type="protein sequence ID" value="GJE84090.1"/>
    <property type="molecule type" value="Genomic_DNA"/>
</dbReference>
<organism evidence="3 4">
    <name type="scientific">Phanerochaete sordida</name>
    <dbReference type="NCBI Taxonomy" id="48140"/>
    <lineage>
        <taxon>Eukaryota</taxon>
        <taxon>Fungi</taxon>
        <taxon>Dikarya</taxon>
        <taxon>Basidiomycota</taxon>
        <taxon>Agaricomycotina</taxon>
        <taxon>Agaricomycetes</taxon>
        <taxon>Polyporales</taxon>
        <taxon>Phanerochaetaceae</taxon>
        <taxon>Phanerochaete</taxon>
    </lineage>
</organism>
<keyword evidence="2" id="KW-0812">Transmembrane</keyword>
<dbReference type="OrthoDB" id="2802144at2759"/>
<proteinExistence type="predicted"/>
<dbReference type="AlphaFoldDB" id="A0A9P3FXJ9"/>
<evidence type="ECO:0000313" key="4">
    <source>
        <dbReference type="Proteomes" id="UP000703269"/>
    </source>
</evidence>
<feature type="transmembrane region" description="Helical" evidence="2">
    <location>
        <begin position="126"/>
        <end position="154"/>
    </location>
</feature>
<sequence length="296" mass="32839">MNAILSRHPDTAGFTSVPTADSADTDEPLDMPDHWNLNFTENAPKFVRLPLRVFLKLLCLASLGHASMESYWKVCREDERTWLESTDRLMDRLNAIVLVAGLVLSSTAAFVTTAPPTDGDFNYNVYAAYILLLISFLSSLGTLMVGAGIAFVLAKCDRDWFVDTHLGSQSRILCTMYIIAYPFCSMSFSGTMAALGLLVSAFNSPNELIAKGGHGIWLLFWPLSCLFGWYWTQVPVRNQKLSGLQPSRIHCECPYLRSIMEPALVDLIHSKDPATREIVKLTMDEVEMGDCAALPS</sequence>
<evidence type="ECO:0000313" key="3">
    <source>
        <dbReference type="EMBL" id="GJE84090.1"/>
    </source>
</evidence>
<keyword evidence="4" id="KW-1185">Reference proteome</keyword>
<keyword evidence="2" id="KW-1133">Transmembrane helix</keyword>
<evidence type="ECO:0000256" key="1">
    <source>
        <dbReference type="SAM" id="MobiDB-lite"/>
    </source>
</evidence>
<protein>
    <submittedName>
        <fullName evidence="3">Uncharacterized protein</fullName>
    </submittedName>
</protein>